<protein>
    <recommendedName>
        <fullName evidence="5">Tyrosinase copper-binding domain-containing protein</fullName>
    </recommendedName>
</protein>
<proteinExistence type="predicted"/>
<keyword evidence="2" id="KW-0732">Signal</keyword>
<dbReference type="Proteomes" id="UP000224854">
    <property type="component" value="Unassembled WGS sequence"/>
</dbReference>
<evidence type="ECO:0000256" key="1">
    <source>
        <dbReference type="SAM" id="MobiDB-lite"/>
    </source>
</evidence>
<keyword evidence="4" id="KW-1185">Reference proteome</keyword>
<gene>
    <name evidence="3" type="ORF">CDD82_7074</name>
</gene>
<accession>A0A2C5Y2F8</accession>
<sequence length="209" mass="24311">MFRPSWALWLLGLCIALCPLPGHANHPPPNSQATTLSALEPTPEPTPGPSRHIQDYEPQSQYLWAARWVARETMRHPLTTRSYANHQPPSRFETMQIYPVFSSHTLVLHDDPLKALRGFLNHMRSNTQFTTRLEMYLIQWTNDRTLFRDVREVCPSFPKGLSFCIQYHLPIPLHAFPIHRRYVDHPERWPISEKVVDKILDQPGTPTPH</sequence>
<dbReference type="EMBL" id="NJEU01000079">
    <property type="protein sequence ID" value="PHH82079.1"/>
    <property type="molecule type" value="Genomic_DNA"/>
</dbReference>
<name>A0A2C5Y2F8_9HYPO</name>
<evidence type="ECO:0000256" key="2">
    <source>
        <dbReference type="SAM" id="SignalP"/>
    </source>
</evidence>
<comment type="caution">
    <text evidence="3">The sequence shown here is derived from an EMBL/GenBank/DDBJ whole genome shotgun (WGS) entry which is preliminary data.</text>
</comment>
<feature type="region of interest" description="Disordered" evidence="1">
    <location>
        <begin position="28"/>
        <end position="54"/>
    </location>
</feature>
<organism evidence="3 4">
    <name type="scientific">Ophiocordyceps australis</name>
    <dbReference type="NCBI Taxonomy" id="1399860"/>
    <lineage>
        <taxon>Eukaryota</taxon>
        <taxon>Fungi</taxon>
        <taxon>Dikarya</taxon>
        <taxon>Ascomycota</taxon>
        <taxon>Pezizomycotina</taxon>
        <taxon>Sordariomycetes</taxon>
        <taxon>Hypocreomycetidae</taxon>
        <taxon>Hypocreales</taxon>
        <taxon>Ophiocordycipitaceae</taxon>
        <taxon>Ophiocordyceps</taxon>
    </lineage>
</organism>
<evidence type="ECO:0008006" key="5">
    <source>
        <dbReference type="Google" id="ProtNLM"/>
    </source>
</evidence>
<feature type="chain" id="PRO_5012044537" description="Tyrosinase copper-binding domain-containing protein" evidence="2">
    <location>
        <begin position="25"/>
        <end position="209"/>
    </location>
</feature>
<reference evidence="3 4" key="1">
    <citation type="submission" date="2017-06" db="EMBL/GenBank/DDBJ databases">
        <title>Ant-infecting Ophiocordyceps genomes reveal a high diversity of potential behavioral manipulation genes and a possible major role for enterotoxins.</title>
        <authorList>
            <person name="De Bekker C."/>
            <person name="Evans H.C."/>
            <person name="Brachmann A."/>
            <person name="Hughes D.P."/>
        </authorList>
    </citation>
    <scope>NUCLEOTIDE SEQUENCE [LARGE SCALE GENOMIC DNA]</scope>
    <source>
        <strain evidence="3 4">1348a</strain>
    </source>
</reference>
<feature type="signal peptide" evidence="2">
    <location>
        <begin position="1"/>
        <end position="24"/>
    </location>
</feature>
<evidence type="ECO:0000313" key="4">
    <source>
        <dbReference type="Proteomes" id="UP000224854"/>
    </source>
</evidence>
<dbReference type="AlphaFoldDB" id="A0A2C5Y2F8"/>
<evidence type="ECO:0000313" key="3">
    <source>
        <dbReference type="EMBL" id="PHH82079.1"/>
    </source>
</evidence>